<dbReference type="CDD" id="cd06251">
    <property type="entry name" value="M14_ASTE_ASPA-like"/>
    <property type="match status" value="1"/>
</dbReference>
<sequence>MKPFRTALPDSVTTALAPVNLLLNGLTIKPGEQVLTRLVISRLPSGTVIDIPVHVFRSQQPGPTVLLMAGMHGDEVNGIETIRRLIRRDMLQPLRGTIIAIPILNIYGFLNFSREVPDGKDVNRSFPGNPRGSLASRVAHRFMREIMPLIDYGIDFHTGGATRANIPQIRCLLQQDAETDALAAAFCAPFTLHAALRPGSLREAAMQLEKRIIVFETGESLRLDENGIDEAIAGTFRLLQHLGMVAEAALPARPSVVCMRSSWLRARYAGLFRSHVHLGDYVEKGQVYGTVSDPYGERSVRLEAPVAGYIIGLNHMPVVNQGDALVHVGRTDVTPTRLDLAAPYDEKPALPTDAEPDEEEDELDGEDELNHGE</sequence>
<evidence type="ECO:0000256" key="5">
    <source>
        <dbReference type="SAM" id="MobiDB-lite"/>
    </source>
</evidence>
<evidence type="ECO:0000313" key="8">
    <source>
        <dbReference type="Proteomes" id="UP000198310"/>
    </source>
</evidence>
<dbReference type="GO" id="GO:0046872">
    <property type="term" value="F:metal ion binding"/>
    <property type="evidence" value="ECO:0007669"/>
    <property type="project" value="UniProtKB-KW"/>
</dbReference>
<evidence type="ECO:0000256" key="4">
    <source>
        <dbReference type="ARBA" id="ARBA00022833"/>
    </source>
</evidence>
<dbReference type="InterPro" id="IPR043795">
    <property type="entry name" value="N-alpha-Ac-DABA-like"/>
</dbReference>
<comment type="cofactor">
    <cofactor evidence="1">
        <name>Zn(2+)</name>
        <dbReference type="ChEBI" id="CHEBI:29105"/>
    </cofactor>
</comment>
<dbReference type="Pfam" id="PF24827">
    <property type="entry name" value="AstE_AspA_cat"/>
    <property type="match status" value="1"/>
</dbReference>
<keyword evidence="3" id="KW-0378">Hydrolase</keyword>
<dbReference type="EMBL" id="FZNS01000005">
    <property type="protein sequence ID" value="SNR67886.1"/>
    <property type="molecule type" value="Genomic_DNA"/>
</dbReference>
<dbReference type="SUPFAM" id="SSF53187">
    <property type="entry name" value="Zn-dependent exopeptidases"/>
    <property type="match status" value="1"/>
</dbReference>
<name>A0A238Y9D0_9BACT</name>
<evidence type="ECO:0000256" key="2">
    <source>
        <dbReference type="ARBA" id="ARBA00022723"/>
    </source>
</evidence>
<dbReference type="InterPro" id="IPR055438">
    <property type="entry name" value="AstE_AspA_cat"/>
</dbReference>
<dbReference type="PIRSF" id="PIRSF039012">
    <property type="entry name" value="ASP"/>
    <property type="match status" value="1"/>
</dbReference>
<evidence type="ECO:0000256" key="1">
    <source>
        <dbReference type="ARBA" id="ARBA00001947"/>
    </source>
</evidence>
<dbReference type="InterPro" id="IPR053138">
    <property type="entry name" value="N-alpha-Ac-DABA_deacetylase"/>
</dbReference>
<organism evidence="7 8">
    <name type="scientific">Hymenobacter mucosus</name>
    <dbReference type="NCBI Taxonomy" id="1411120"/>
    <lineage>
        <taxon>Bacteria</taxon>
        <taxon>Pseudomonadati</taxon>
        <taxon>Bacteroidota</taxon>
        <taxon>Cytophagia</taxon>
        <taxon>Cytophagales</taxon>
        <taxon>Hymenobacteraceae</taxon>
        <taxon>Hymenobacter</taxon>
    </lineage>
</organism>
<dbReference type="PANTHER" id="PTHR37326">
    <property type="entry name" value="BLL3975 PROTEIN"/>
    <property type="match status" value="1"/>
</dbReference>
<evidence type="ECO:0000313" key="7">
    <source>
        <dbReference type="EMBL" id="SNR67886.1"/>
    </source>
</evidence>
<keyword evidence="8" id="KW-1185">Reference proteome</keyword>
<feature type="region of interest" description="Disordered" evidence="5">
    <location>
        <begin position="340"/>
        <end position="373"/>
    </location>
</feature>
<dbReference type="GO" id="GO:0016788">
    <property type="term" value="F:hydrolase activity, acting on ester bonds"/>
    <property type="evidence" value="ECO:0007669"/>
    <property type="project" value="InterPro"/>
</dbReference>
<dbReference type="Proteomes" id="UP000198310">
    <property type="component" value="Unassembled WGS sequence"/>
</dbReference>
<evidence type="ECO:0000259" key="6">
    <source>
        <dbReference type="Pfam" id="PF24827"/>
    </source>
</evidence>
<dbReference type="AlphaFoldDB" id="A0A238Y9D0"/>
<protein>
    <recommendedName>
        <fullName evidence="6">Succinylglutamate desuccinylase/Aspartoacylase catalytic domain-containing protein</fullName>
    </recommendedName>
</protein>
<reference evidence="8" key="1">
    <citation type="submission" date="2017-06" db="EMBL/GenBank/DDBJ databases">
        <authorList>
            <person name="Varghese N."/>
            <person name="Submissions S."/>
        </authorList>
    </citation>
    <scope>NUCLEOTIDE SEQUENCE [LARGE SCALE GENOMIC DNA]</scope>
    <source>
        <strain evidence="8">DSM 28041</strain>
    </source>
</reference>
<dbReference type="GO" id="GO:0016811">
    <property type="term" value="F:hydrolase activity, acting on carbon-nitrogen (but not peptide) bonds, in linear amides"/>
    <property type="evidence" value="ECO:0007669"/>
    <property type="project" value="InterPro"/>
</dbReference>
<accession>A0A238Y9D0</accession>
<proteinExistence type="predicted"/>
<keyword evidence="4" id="KW-0862">Zinc</keyword>
<gene>
    <name evidence="7" type="ORF">SAMN06269173_10570</name>
</gene>
<evidence type="ECO:0000256" key="3">
    <source>
        <dbReference type="ARBA" id="ARBA00022801"/>
    </source>
</evidence>
<feature type="domain" description="Succinylglutamate desuccinylase/Aspartoacylase catalytic" evidence="6">
    <location>
        <begin position="61"/>
        <end position="242"/>
    </location>
</feature>
<dbReference type="Gene3D" id="3.40.630.10">
    <property type="entry name" value="Zn peptidases"/>
    <property type="match status" value="1"/>
</dbReference>
<dbReference type="PANTHER" id="PTHR37326:SF2">
    <property type="entry name" value="SUCCINYLGLUTAMATE DESUCCINYLASE_ASPARTOACYLASE FAMILY PROTEIN"/>
    <property type="match status" value="1"/>
</dbReference>
<feature type="compositionally biased region" description="Acidic residues" evidence="5">
    <location>
        <begin position="354"/>
        <end position="367"/>
    </location>
</feature>
<keyword evidence="2" id="KW-0479">Metal-binding</keyword>